<gene>
    <name evidence="1" type="ORF">KCG35_24515</name>
</gene>
<dbReference type="Proteomes" id="UP000690515">
    <property type="component" value="Unassembled WGS sequence"/>
</dbReference>
<name>A0ABS5ZJU4_9GAMM</name>
<dbReference type="PIRSF" id="PIRSF008505">
    <property type="entry name" value="UCP008505"/>
    <property type="match status" value="1"/>
</dbReference>
<dbReference type="InterPro" id="IPR029060">
    <property type="entry name" value="PIN-like_dom_sf"/>
</dbReference>
<organism evidence="1 2">
    <name type="scientific">Zooshikella harenae</name>
    <dbReference type="NCBI Taxonomy" id="2827238"/>
    <lineage>
        <taxon>Bacteria</taxon>
        <taxon>Pseudomonadati</taxon>
        <taxon>Pseudomonadota</taxon>
        <taxon>Gammaproteobacteria</taxon>
        <taxon>Oceanospirillales</taxon>
        <taxon>Zooshikellaceae</taxon>
        <taxon>Zooshikella</taxon>
    </lineage>
</organism>
<sequence length="155" mass="17271">MSDAKYVIDTCSLTKMRHTYPKDVFPTAWTKLTELSEAGIVISAEDVLEELSAFDDEILEWAQGQSEFFYPLNSSVQKAAIDILRQHPGLLDLKKNKSSGDPFIIATALCNDCLIVTEEKLSNSPIRPKIPNVGRAVGVECITIVEVFRREGLRV</sequence>
<dbReference type="EMBL" id="JAGSOY010000181">
    <property type="protein sequence ID" value="MBU2714215.1"/>
    <property type="molecule type" value="Genomic_DNA"/>
</dbReference>
<evidence type="ECO:0000313" key="1">
    <source>
        <dbReference type="EMBL" id="MBU2714215.1"/>
    </source>
</evidence>
<dbReference type="SUPFAM" id="SSF88723">
    <property type="entry name" value="PIN domain-like"/>
    <property type="match status" value="1"/>
</dbReference>
<evidence type="ECO:0000313" key="2">
    <source>
        <dbReference type="Proteomes" id="UP000690515"/>
    </source>
</evidence>
<accession>A0ABS5ZJU4</accession>
<dbReference type="RefSeq" id="WP_215822481.1">
    <property type="nucleotide sequence ID" value="NZ_JAGSOY010000181.1"/>
</dbReference>
<dbReference type="InterPro" id="IPR016541">
    <property type="entry name" value="UCP008505"/>
</dbReference>
<reference evidence="1 2" key="1">
    <citation type="submission" date="2021-04" db="EMBL/GenBank/DDBJ databases">
        <authorList>
            <person name="Pira H."/>
            <person name="Risdian C."/>
            <person name="Wink J."/>
        </authorList>
    </citation>
    <scope>NUCLEOTIDE SEQUENCE [LARGE SCALE GENOMIC DNA]</scope>
    <source>
        <strain evidence="1 2">WH53</strain>
    </source>
</reference>
<dbReference type="Pfam" id="PF14367">
    <property type="entry name" value="DUF4411"/>
    <property type="match status" value="1"/>
</dbReference>
<protein>
    <submittedName>
        <fullName evidence="1">DUF4411 family protein</fullName>
    </submittedName>
</protein>
<keyword evidence="2" id="KW-1185">Reference proteome</keyword>
<comment type="caution">
    <text evidence="1">The sequence shown here is derived from an EMBL/GenBank/DDBJ whole genome shotgun (WGS) entry which is preliminary data.</text>
</comment>
<proteinExistence type="predicted"/>